<keyword evidence="2" id="KW-1185">Reference proteome</keyword>
<protein>
    <recommendedName>
        <fullName evidence="3">Endopolygalacturonase</fullName>
    </recommendedName>
</protein>
<feature type="non-terminal residue" evidence="1">
    <location>
        <position position="1"/>
    </location>
</feature>
<dbReference type="AlphaFoldDB" id="A0AAV5S668"/>
<reference evidence="1" key="1">
    <citation type="submission" date="2023-10" db="EMBL/GenBank/DDBJ databases">
        <title>Genome assembly of Pristionchus species.</title>
        <authorList>
            <person name="Yoshida K."/>
            <person name="Sommer R.J."/>
        </authorList>
    </citation>
    <scope>NUCLEOTIDE SEQUENCE</scope>
    <source>
        <strain evidence="1">RS0144</strain>
    </source>
</reference>
<comment type="caution">
    <text evidence="1">The sequence shown here is derived from an EMBL/GenBank/DDBJ whole genome shotgun (WGS) entry which is preliminary data.</text>
</comment>
<evidence type="ECO:0008006" key="3">
    <source>
        <dbReference type="Google" id="ProtNLM"/>
    </source>
</evidence>
<sequence>TAHHKKRRRHKHHKAREIRVEAKRRRKRQSGFEYTRAGSPHAIAESIIIKAGESVTIQGGARMTFAAGAGIDVHGSLIIAGTDTDPVYLTAAGSTRWSGIHFFEVFDSAATSLSFVNITGAEVGITIDRGAEFPTAKSVVVDGARKGVVVDTQKGDGLHRITGVSAANSLDSGFTILGEVP</sequence>
<evidence type="ECO:0000313" key="2">
    <source>
        <dbReference type="Proteomes" id="UP001432027"/>
    </source>
</evidence>
<dbReference type="Proteomes" id="UP001432027">
    <property type="component" value="Unassembled WGS sequence"/>
</dbReference>
<evidence type="ECO:0000313" key="1">
    <source>
        <dbReference type="EMBL" id="GMS78176.1"/>
    </source>
</evidence>
<proteinExistence type="predicted"/>
<name>A0AAV5S668_9BILA</name>
<dbReference type="EMBL" id="BTSX01000001">
    <property type="protein sequence ID" value="GMS78176.1"/>
    <property type="molecule type" value="Genomic_DNA"/>
</dbReference>
<gene>
    <name evidence="1" type="ORF">PENTCL1PPCAC_351</name>
</gene>
<accession>A0AAV5S668</accession>
<organism evidence="1 2">
    <name type="scientific">Pristionchus entomophagus</name>
    <dbReference type="NCBI Taxonomy" id="358040"/>
    <lineage>
        <taxon>Eukaryota</taxon>
        <taxon>Metazoa</taxon>
        <taxon>Ecdysozoa</taxon>
        <taxon>Nematoda</taxon>
        <taxon>Chromadorea</taxon>
        <taxon>Rhabditida</taxon>
        <taxon>Rhabditina</taxon>
        <taxon>Diplogasteromorpha</taxon>
        <taxon>Diplogasteroidea</taxon>
        <taxon>Neodiplogasteridae</taxon>
        <taxon>Pristionchus</taxon>
    </lineage>
</organism>